<dbReference type="CDD" id="cd06225">
    <property type="entry name" value="HAMP"/>
    <property type="match status" value="1"/>
</dbReference>
<feature type="compositionally biased region" description="Low complexity" evidence="6">
    <location>
        <begin position="759"/>
        <end position="784"/>
    </location>
</feature>
<dbReference type="InterPro" id="IPR004089">
    <property type="entry name" value="MCPsignal_dom"/>
</dbReference>
<keyword evidence="5" id="KW-0175">Coiled coil</keyword>
<dbReference type="SMART" id="SM00304">
    <property type="entry name" value="HAMP"/>
    <property type="match status" value="3"/>
</dbReference>
<feature type="domain" description="Methyl-accepting transducer" evidence="8">
    <location>
        <begin position="484"/>
        <end position="713"/>
    </location>
</feature>
<evidence type="ECO:0000256" key="5">
    <source>
        <dbReference type="SAM" id="Coils"/>
    </source>
</evidence>
<evidence type="ECO:0000256" key="6">
    <source>
        <dbReference type="SAM" id="MobiDB-lite"/>
    </source>
</evidence>
<feature type="compositionally biased region" description="Polar residues" evidence="6">
    <location>
        <begin position="735"/>
        <end position="750"/>
    </location>
</feature>
<feature type="domain" description="HAMP" evidence="9">
    <location>
        <begin position="345"/>
        <end position="398"/>
    </location>
</feature>
<dbReference type="STRING" id="887144.BJF91_19005"/>
<dbReference type="PANTHER" id="PTHR43531">
    <property type="entry name" value="PROTEIN ICFG"/>
    <property type="match status" value="1"/>
</dbReference>
<evidence type="ECO:0000313" key="11">
    <source>
        <dbReference type="Proteomes" id="UP000185598"/>
    </source>
</evidence>
<accession>A0A1Q9A3R3</accession>
<gene>
    <name evidence="10" type="ORF">BJF91_19005</name>
</gene>
<name>A0A1Q9A3R3_9HYPH</name>
<dbReference type="PANTHER" id="PTHR43531:SF11">
    <property type="entry name" value="METHYL-ACCEPTING CHEMOTAXIS PROTEIN 3"/>
    <property type="match status" value="1"/>
</dbReference>
<dbReference type="OrthoDB" id="3378718at2"/>
<feature type="transmembrane region" description="Helical" evidence="7">
    <location>
        <begin position="322"/>
        <end position="344"/>
    </location>
</feature>
<dbReference type="Pfam" id="PF00015">
    <property type="entry name" value="MCPsignal"/>
    <property type="match status" value="1"/>
</dbReference>
<keyword evidence="7" id="KW-0472">Membrane</keyword>
<sequence>MFSIRNVLVSIFAVLSVALTGFVTQQLYGSYTQYKNQIAVVDYATVNKALFEFLVNYRLERGRTNTGLLASPDKMSGFTDIPAYRKSVDEAYKTIIAASIPNMPAKLEAALKKVEPDYQALIAMRGQVDSEFAKPVDARDKQIKARQMSQGQGVLDNLEVASSVTEAKIRELDSTLSDMLVIREAAWSARASSGNESNFIAAAVVSGQPIEKKDIFDLVISRTRSLEAWQRVRNYMTSANVTDDVRQAKENAEKLYFGGSPWDVRDDIYKTLLNGSAIKTTLEDWNAVNIKGQASIADVALTAVKAVQEAAVAEASAAFAHLVTYTVTIIATLVITFAGLLIILRRVLRPIAGLTASMNSLAEGKTHQSIPYLERPDEIGDMAQSVEVFRQAAIRNAQLEAEAEENRQRSELERVEVQRRAEADAQERLEKATGALAGGLKRMAEGDLLCEIQEEFAPQFEALRHDFNRSVAQLRAALLNVGQAAAAVRNGSGEISQASDNLSKRTEQQAASLEETAAALEQITANVKSTSQRTGDARDLVRNTRTRAEHSGTVVNNAVTAMGRIEEASAKITQIISVIDEIAFQTNLLALNAGVEAARAGEAGKGFAVVAQEVRELAQRSANAAKEIKALIANSEVAVGDGVKLVNDTGRGLTEIAELVQAINAHMDAIATAAQEQSVGLGEVNVAVNHMDQATQQNAAMVEEMSAAGAGLADEAAKLADLIASFKTGNQSNAMASIGNRQDSGRQVLSQPARAMTQPAASVSRAARPAMASGRSAAAAVTARDNWEEF</sequence>
<feature type="coiled-coil region" evidence="5">
    <location>
        <begin position="503"/>
        <end position="533"/>
    </location>
</feature>
<dbReference type="GO" id="GO:0006935">
    <property type="term" value="P:chemotaxis"/>
    <property type="evidence" value="ECO:0007669"/>
    <property type="project" value="UniProtKB-KW"/>
</dbReference>
<dbReference type="GO" id="GO:0016020">
    <property type="term" value="C:membrane"/>
    <property type="evidence" value="ECO:0007669"/>
    <property type="project" value="UniProtKB-SubCell"/>
</dbReference>
<dbReference type="CDD" id="cd11386">
    <property type="entry name" value="MCP_signal"/>
    <property type="match status" value="1"/>
</dbReference>
<evidence type="ECO:0000256" key="3">
    <source>
        <dbReference type="ARBA" id="ARBA00029447"/>
    </source>
</evidence>
<dbReference type="InterPro" id="IPR003660">
    <property type="entry name" value="HAMP_dom"/>
</dbReference>
<comment type="similarity">
    <text evidence="3">Belongs to the methyl-accepting chemotaxis (MCP) protein family.</text>
</comment>
<keyword evidence="7" id="KW-1133">Transmembrane helix</keyword>
<evidence type="ECO:0000259" key="9">
    <source>
        <dbReference type="PROSITE" id="PS50885"/>
    </source>
</evidence>
<dbReference type="InterPro" id="IPR051310">
    <property type="entry name" value="MCP_chemotaxis"/>
</dbReference>
<evidence type="ECO:0000256" key="4">
    <source>
        <dbReference type="PROSITE-ProRule" id="PRU00284"/>
    </source>
</evidence>
<dbReference type="PROSITE" id="PS50885">
    <property type="entry name" value="HAMP"/>
    <property type="match status" value="2"/>
</dbReference>
<dbReference type="FunFam" id="1.10.287.950:FF:000001">
    <property type="entry name" value="Methyl-accepting chemotaxis sensory transducer"/>
    <property type="match status" value="1"/>
</dbReference>
<proteinExistence type="inferred from homology"/>
<feature type="coiled-coil region" evidence="5">
    <location>
        <begin position="389"/>
        <end position="432"/>
    </location>
</feature>
<feature type="region of interest" description="Disordered" evidence="6">
    <location>
        <begin position="735"/>
        <end position="790"/>
    </location>
</feature>
<dbReference type="GO" id="GO:0007165">
    <property type="term" value="P:signal transduction"/>
    <property type="evidence" value="ECO:0007669"/>
    <property type="project" value="UniProtKB-KW"/>
</dbReference>
<dbReference type="PROSITE" id="PS50111">
    <property type="entry name" value="CHEMOTAXIS_TRANSDUC_2"/>
    <property type="match status" value="1"/>
</dbReference>
<dbReference type="EMBL" id="MKIN01000022">
    <property type="protein sequence ID" value="OLP49176.1"/>
    <property type="molecule type" value="Genomic_DNA"/>
</dbReference>
<keyword evidence="4" id="KW-0807">Transducer</keyword>
<dbReference type="Gene3D" id="1.10.287.950">
    <property type="entry name" value="Methyl-accepting chemotaxis protein"/>
    <property type="match status" value="1"/>
</dbReference>
<dbReference type="Gene3D" id="6.10.340.10">
    <property type="match status" value="1"/>
</dbReference>
<evidence type="ECO:0000256" key="2">
    <source>
        <dbReference type="ARBA" id="ARBA00022500"/>
    </source>
</evidence>
<evidence type="ECO:0000259" key="8">
    <source>
        <dbReference type="PROSITE" id="PS50111"/>
    </source>
</evidence>
<protein>
    <submittedName>
        <fullName evidence="10">Chemotaxis protein</fullName>
    </submittedName>
</protein>
<comment type="caution">
    <text evidence="10">The sequence shown here is derived from an EMBL/GenBank/DDBJ whole genome shotgun (WGS) entry which is preliminary data.</text>
</comment>
<evidence type="ECO:0000256" key="7">
    <source>
        <dbReference type="SAM" id="Phobius"/>
    </source>
</evidence>
<dbReference type="SMART" id="SM00283">
    <property type="entry name" value="MA"/>
    <property type="match status" value="1"/>
</dbReference>
<comment type="subcellular location">
    <subcellularLocation>
        <location evidence="1">Membrane</location>
    </subcellularLocation>
</comment>
<dbReference type="Pfam" id="PF00672">
    <property type="entry name" value="HAMP"/>
    <property type="match status" value="1"/>
</dbReference>
<keyword evidence="7" id="KW-0812">Transmembrane</keyword>
<keyword evidence="11" id="KW-1185">Reference proteome</keyword>
<dbReference type="AlphaFoldDB" id="A0A1Q9A3R3"/>
<dbReference type="RefSeq" id="WP_075614966.1">
    <property type="nucleotide sequence ID" value="NZ_JACIED010000001.1"/>
</dbReference>
<evidence type="ECO:0000313" key="10">
    <source>
        <dbReference type="EMBL" id="OLP49176.1"/>
    </source>
</evidence>
<evidence type="ECO:0000256" key="1">
    <source>
        <dbReference type="ARBA" id="ARBA00004370"/>
    </source>
</evidence>
<organism evidence="10 11">
    <name type="scientific">Allorhizobium taibaishanense</name>
    <dbReference type="NCBI Taxonomy" id="887144"/>
    <lineage>
        <taxon>Bacteria</taxon>
        <taxon>Pseudomonadati</taxon>
        <taxon>Pseudomonadota</taxon>
        <taxon>Alphaproteobacteria</taxon>
        <taxon>Hyphomicrobiales</taxon>
        <taxon>Rhizobiaceae</taxon>
        <taxon>Rhizobium/Agrobacterium group</taxon>
        <taxon>Allorhizobium</taxon>
    </lineage>
</organism>
<dbReference type="Proteomes" id="UP000185598">
    <property type="component" value="Unassembled WGS sequence"/>
</dbReference>
<reference evidence="10 11" key="1">
    <citation type="submission" date="2016-09" db="EMBL/GenBank/DDBJ databases">
        <title>Rhizobium oryziradicis sp. nov., isolated from the root of rice.</title>
        <authorList>
            <person name="Zhao J."/>
            <person name="Zhang X."/>
        </authorList>
    </citation>
    <scope>NUCLEOTIDE SEQUENCE [LARGE SCALE GENOMIC DNA]</scope>
    <source>
        <strain evidence="10 11">14971</strain>
    </source>
</reference>
<feature type="domain" description="HAMP" evidence="9">
    <location>
        <begin position="427"/>
        <end position="479"/>
    </location>
</feature>
<dbReference type="SUPFAM" id="SSF58104">
    <property type="entry name" value="Methyl-accepting chemotaxis protein (MCP) signaling domain"/>
    <property type="match status" value="1"/>
</dbReference>
<dbReference type="SUPFAM" id="SSF158472">
    <property type="entry name" value="HAMP domain-like"/>
    <property type="match status" value="1"/>
</dbReference>
<keyword evidence="2" id="KW-0145">Chemotaxis</keyword>